<protein>
    <recommendedName>
        <fullName evidence="2">M23ase beta-sheet core domain-containing protein</fullName>
    </recommendedName>
</protein>
<dbReference type="Proteomes" id="UP000030889">
    <property type="component" value="Unassembled WGS sequence"/>
</dbReference>
<proteinExistence type="predicted"/>
<evidence type="ECO:0000313" key="4">
    <source>
        <dbReference type="Proteomes" id="UP000030889"/>
    </source>
</evidence>
<dbReference type="EMBL" id="JRGF01000004">
    <property type="protein sequence ID" value="KHE42394.1"/>
    <property type="molecule type" value="Genomic_DNA"/>
</dbReference>
<reference evidence="3 4" key="1">
    <citation type="submission" date="2014-09" db="EMBL/GenBank/DDBJ databases">
        <title>Alistipes sp. 627, sp. nov., a novel member of the family Rikenellaceae isolated from human faeces.</title>
        <authorList>
            <person name="Shkoporov A.N."/>
            <person name="Chaplin A.V."/>
            <person name="Motuzova O.V."/>
            <person name="Kafarskaia L.I."/>
            <person name="Khokhlova E.V."/>
            <person name="Efimov B.A."/>
        </authorList>
    </citation>
    <scope>NUCLEOTIDE SEQUENCE [LARGE SCALE GENOMIC DNA]</scope>
    <source>
        <strain evidence="3 4">627</strain>
    </source>
</reference>
<dbReference type="CDD" id="cd12797">
    <property type="entry name" value="M23_peptidase"/>
    <property type="match status" value="1"/>
</dbReference>
<keyword evidence="4" id="KW-1185">Reference proteome</keyword>
<organism evidence="3 4">
    <name type="scientific">Alistipes inops</name>
    <dbReference type="NCBI Taxonomy" id="1501391"/>
    <lineage>
        <taxon>Bacteria</taxon>
        <taxon>Pseudomonadati</taxon>
        <taxon>Bacteroidota</taxon>
        <taxon>Bacteroidia</taxon>
        <taxon>Bacteroidales</taxon>
        <taxon>Rikenellaceae</taxon>
        <taxon>Alistipes</taxon>
    </lineage>
</organism>
<dbReference type="InterPro" id="IPR016047">
    <property type="entry name" value="M23ase_b-sheet_dom"/>
</dbReference>
<feature type="chain" id="PRO_5046813798" description="M23ase beta-sheet core domain-containing protein" evidence="1">
    <location>
        <begin position="20"/>
        <end position="300"/>
    </location>
</feature>
<name>A0ABR4YJG1_9BACT</name>
<accession>A0ABR4YJG1</accession>
<feature type="domain" description="M23ase beta-sheet core" evidence="2">
    <location>
        <begin position="148"/>
        <end position="234"/>
    </location>
</feature>
<dbReference type="Gene3D" id="2.70.70.10">
    <property type="entry name" value="Glucose Permease (Domain IIA)"/>
    <property type="match status" value="1"/>
</dbReference>
<comment type="caution">
    <text evidence="3">The sequence shown here is derived from an EMBL/GenBank/DDBJ whole genome shotgun (WGS) entry which is preliminary data.</text>
</comment>
<dbReference type="InterPro" id="IPR011055">
    <property type="entry name" value="Dup_hybrid_motif"/>
</dbReference>
<evidence type="ECO:0000259" key="2">
    <source>
        <dbReference type="Pfam" id="PF01551"/>
    </source>
</evidence>
<dbReference type="SUPFAM" id="SSF51261">
    <property type="entry name" value="Duplicated hybrid motif"/>
    <property type="match status" value="1"/>
</dbReference>
<feature type="signal peptide" evidence="1">
    <location>
        <begin position="1"/>
        <end position="19"/>
    </location>
</feature>
<keyword evidence="1" id="KW-0732">Signal</keyword>
<sequence length="300" mass="31937">MKKATIAAALMLAALPLAAQQTGVRVTARNAADNSLAFDAAITGYGTFTIRLAVADIRNHAGDDALTVTVTTGNEGGEILSIAPQDAARPVTADFSWDWINGTLDATPDLGFIYRLPIAAGKSTAVRSLTPAEAGMMRDNIADFRMWEFAMERNEPVFAIRKGTVIHVEGYDAENGQAGGGTIIVEHADGTQARYASLRSGSALVAPGDTIFPDTPIALAGELRSGGYGVQVGLYRYASNRNTALYPHMMAQTEFINPLFMTATGNGLLTDGQRATAKTTKKLLDAESGRTSFWERVFGR</sequence>
<evidence type="ECO:0000313" key="3">
    <source>
        <dbReference type="EMBL" id="KHE42394.1"/>
    </source>
</evidence>
<dbReference type="Pfam" id="PF01551">
    <property type="entry name" value="Peptidase_M23"/>
    <property type="match status" value="1"/>
</dbReference>
<dbReference type="RefSeq" id="WP_035472487.1">
    <property type="nucleotide sequence ID" value="NZ_JRGF01000004.1"/>
</dbReference>
<evidence type="ECO:0000256" key="1">
    <source>
        <dbReference type="SAM" id="SignalP"/>
    </source>
</evidence>
<gene>
    <name evidence="3" type="ORF">LG35_03935</name>
</gene>